<accession>E1F645</accession>
<name>E1F645_GIAIA</name>
<gene>
    <name evidence="2" type="ORF">GLP15_1944</name>
</gene>
<reference evidence="2 3" key="1">
    <citation type="journal article" date="2010" name="BMC Genomics">
        <title>Genome analysis and comparative genomics of a Giardia intestinalis assemblage E isolate.</title>
        <authorList>
            <person name="Jerlstrom-Hultqvist J."/>
            <person name="Franzen O."/>
            <person name="Ankarklev J."/>
            <person name="Xu F."/>
            <person name="Nohynkova E."/>
            <person name="Andersson J.O."/>
            <person name="Svard S.G."/>
            <person name="Andersson B."/>
        </authorList>
    </citation>
    <scope>NUCLEOTIDE SEQUENCE [LARGE SCALE GENOMIC DNA]</scope>
    <source>
        <strain evidence="2 3">P15</strain>
    </source>
</reference>
<dbReference type="Proteomes" id="UP000008974">
    <property type="component" value="Unassembled WGS sequence"/>
</dbReference>
<evidence type="ECO:0000313" key="3">
    <source>
        <dbReference type="Proteomes" id="UP000008974"/>
    </source>
</evidence>
<evidence type="ECO:0000313" key="2">
    <source>
        <dbReference type="EMBL" id="EFO62108.1"/>
    </source>
</evidence>
<evidence type="ECO:0000256" key="1">
    <source>
        <dbReference type="SAM" id="SignalP"/>
    </source>
</evidence>
<dbReference type="OrthoDB" id="10257838at2759"/>
<protein>
    <submittedName>
        <fullName evidence="2">Uncharacterized protein</fullName>
    </submittedName>
</protein>
<dbReference type="EMBL" id="ACVC01000194">
    <property type="protein sequence ID" value="EFO62108.1"/>
    <property type="molecule type" value="Genomic_DNA"/>
</dbReference>
<dbReference type="VEuPathDB" id="GiardiaDB:GLP15_1944"/>
<proteinExistence type="predicted"/>
<sequence length="171" mass="19314">MYLFGLLLLFFLNFELIRSEVYNVYSDENGKLHEGSGGGASGSSRDKLMINFRRIFGRQCDLNVFPGTCVITQVIPDKENQFATVLVNFIDRTSHDIDYNIKYMIFLADPSVEYVTENNIVEGAEFSCKKKVSKSGPCEPIHITFDLIDDPTLIEQETNDSPGLPTNQDEL</sequence>
<keyword evidence="1" id="KW-0732">Signal</keyword>
<organism evidence="2 3">
    <name type="scientific">Giardia intestinalis (strain P15)</name>
    <name type="common">Giardia lamblia</name>
    <dbReference type="NCBI Taxonomy" id="658858"/>
    <lineage>
        <taxon>Eukaryota</taxon>
        <taxon>Metamonada</taxon>
        <taxon>Diplomonadida</taxon>
        <taxon>Hexamitidae</taxon>
        <taxon>Giardiinae</taxon>
        <taxon>Giardia</taxon>
    </lineage>
</organism>
<feature type="chain" id="PRO_5003145008" evidence="1">
    <location>
        <begin position="20"/>
        <end position="171"/>
    </location>
</feature>
<feature type="signal peptide" evidence="1">
    <location>
        <begin position="1"/>
        <end position="19"/>
    </location>
</feature>
<dbReference type="AlphaFoldDB" id="E1F645"/>
<dbReference type="OMA" id="KENQFAT"/>
<comment type="caution">
    <text evidence="2">The sequence shown here is derived from an EMBL/GenBank/DDBJ whole genome shotgun (WGS) entry which is preliminary data.</text>
</comment>